<sequence>MPSTLILAAIGFTAAEIGTMFVARFAINFAVSMIVSRVFSSSSANQNTDNGVRQQVPPATTNSLPIVYGDAYLGGVFVDAVLSTDQKTMYYVMAVSQVSPNGQFSFDIPTASTSGQTMYWQDQTITFDSTDLTKVVSLTDGAGNVQTKIAGNLYIYLYTSDESGTIVPLNSSSLPSTVMGGSDIAVAQRWPSSGRQMNGTAFAIVKMIYNRDAGTTNMQAITFHAHQYLNGTGVAKPGDVWYDYIINNKYGCAMDTSIVDISTATALNSYSDQLITYTPSGGGSSTQARYRINGVLDTGQDVLSNLDSIMLACDSWNQYNAATGKWAVVINKAESAAFAFDDSNIVGEIRVSAFDIASSINQIQAQFPNKLNRDQSDYVYLKTPPNLLFANEPVNKYTISFNLVNDSVQAQYLSNRMLEQAREDLIVTFATTYNGIQVDAGDVISVTNSAYGWSSKLFRVIKVSEVSLPDGNLGAALELNEYNAAVYDDVSITAFAATPNSNLSNPNFFTNLVAPTVSGINNIATVPHFDFVCGIPATGRVTEVTLFYTTSASPSATDWKVWEIQTLPNSQPFAPSTSLTFANITLPIATYYFAFKVANENGASALSPTSAALVWNPNPITTVGSSPAISGTTMTGAGSVIVATGNFAFGNSSTNISFNGSQMTLNGNVVATSNINLNAVTNSVSNGIGAITYLPASGTRVAEFSTGNLVPITTTGEPLAAWLCVNVYIETGNTSATNCNVFITPTLDGLTYTWPGSGSPYGQSLSSLVGLQTFFTIPLLFRQTSIAAGTHYFGANINARCTDSSGVLVTFTSPSQIVVDITVISIETKR</sequence>
<protein>
    <submittedName>
        <fullName evidence="1">Tip attachment protein J</fullName>
    </submittedName>
</protein>
<gene>
    <name evidence="1" type="ORF">UFOVP183_4</name>
</gene>
<proteinExistence type="predicted"/>
<accession>A0A6J7WFL2</accession>
<name>A0A6J7WFL2_9CAUD</name>
<dbReference type="EMBL" id="LR798226">
    <property type="protein sequence ID" value="CAB5206977.1"/>
    <property type="molecule type" value="Genomic_DNA"/>
</dbReference>
<organism evidence="1">
    <name type="scientific">uncultured Caudovirales phage</name>
    <dbReference type="NCBI Taxonomy" id="2100421"/>
    <lineage>
        <taxon>Viruses</taxon>
        <taxon>Duplodnaviria</taxon>
        <taxon>Heunggongvirae</taxon>
        <taxon>Uroviricota</taxon>
        <taxon>Caudoviricetes</taxon>
        <taxon>Peduoviridae</taxon>
        <taxon>Maltschvirus</taxon>
        <taxon>Maltschvirus maltsch</taxon>
    </lineage>
</organism>
<reference evidence="1" key="1">
    <citation type="submission" date="2020-05" db="EMBL/GenBank/DDBJ databases">
        <authorList>
            <person name="Chiriac C."/>
            <person name="Salcher M."/>
            <person name="Ghai R."/>
            <person name="Kavagutti S V."/>
        </authorList>
    </citation>
    <scope>NUCLEOTIDE SEQUENCE</scope>
</reference>
<evidence type="ECO:0000313" key="1">
    <source>
        <dbReference type="EMBL" id="CAB5206977.1"/>
    </source>
</evidence>